<evidence type="ECO:0008006" key="3">
    <source>
        <dbReference type="Google" id="ProtNLM"/>
    </source>
</evidence>
<reference evidence="1 2" key="1">
    <citation type="journal article" date="2019" name="Nat. Microbiol.">
        <title>Mediterranean grassland soil C-N compound turnover is dependent on rainfall and depth, and is mediated by genomically divergent microorganisms.</title>
        <authorList>
            <person name="Diamond S."/>
            <person name="Andeer P.F."/>
            <person name="Li Z."/>
            <person name="Crits-Christoph A."/>
            <person name="Burstein D."/>
            <person name="Anantharaman K."/>
            <person name="Lane K.R."/>
            <person name="Thomas B.C."/>
            <person name="Pan C."/>
            <person name="Northen T.R."/>
            <person name="Banfield J.F."/>
        </authorList>
    </citation>
    <scope>NUCLEOTIDE SEQUENCE [LARGE SCALE GENOMIC DNA]</scope>
    <source>
        <strain evidence="1">NP_5</strain>
    </source>
</reference>
<proteinExistence type="predicted"/>
<gene>
    <name evidence="1" type="ORF">E6H02_10215</name>
</gene>
<evidence type="ECO:0000313" key="1">
    <source>
        <dbReference type="EMBL" id="TMJ08288.1"/>
    </source>
</evidence>
<protein>
    <recommendedName>
        <fullName evidence="3">NAD(P)/FAD-dependent oxidoreductase</fullName>
    </recommendedName>
</protein>
<comment type="caution">
    <text evidence="1">The sequence shown here is derived from an EMBL/GenBank/DDBJ whole genome shotgun (WGS) entry which is preliminary data.</text>
</comment>
<organism evidence="1 2">
    <name type="scientific">Candidatus Segetimicrobium genomatis</name>
    <dbReference type="NCBI Taxonomy" id="2569760"/>
    <lineage>
        <taxon>Bacteria</taxon>
        <taxon>Bacillati</taxon>
        <taxon>Candidatus Sysuimicrobiota</taxon>
        <taxon>Candidatus Sysuimicrobiia</taxon>
        <taxon>Candidatus Sysuimicrobiales</taxon>
        <taxon>Candidatus Segetimicrobiaceae</taxon>
        <taxon>Candidatus Segetimicrobium</taxon>
    </lineage>
</organism>
<dbReference type="PANTHER" id="PTHR10668">
    <property type="entry name" value="PHYTOENE DEHYDROGENASE"/>
    <property type="match status" value="1"/>
</dbReference>
<dbReference type="AlphaFoldDB" id="A0A537LJT6"/>
<dbReference type="PANTHER" id="PTHR10668:SF103">
    <property type="entry name" value="PYRIDINE NUCLEOTIDE-DISULFIDE OXIDOREDUCTASE DOMAIN-CONTAINING PROTEIN 2"/>
    <property type="match status" value="1"/>
</dbReference>
<sequence>MGERLIDTLARYAPDLRECLVDWQLFTPPDLEERVGLTDGNIRHLDIVPSQMLANRPMPGWASYRTPVRGLYLCGAGAHPGGEVTGAPGHNAAQVMLADLSRRGAAGSGDPAAHRRGS</sequence>
<evidence type="ECO:0000313" key="2">
    <source>
        <dbReference type="Proteomes" id="UP000320393"/>
    </source>
</evidence>
<accession>A0A537LJT6</accession>
<name>A0A537LJT6_9BACT</name>
<dbReference type="Proteomes" id="UP000320393">
    <property type="component" value="Unassembled WGS sequence"/>
</dbReference>
<dbReference type="EMBL" id="VBAM01000411">
    <property type="protein sequence ID" value="TMJ08288.1"/>
    <property type="molecule type" value="Genomic_DNA"/>
</dbReference>